<sequence length="157" mass="17170">MRSGRTLFNELIDANGTAVVISRNPAIADNKELPALQLQRVGDSILNALADKYPSLAPPVPRNPTAALVQEGVSKIAFIFEINDYFLTSRVKLLSDGLELTVVAPATQWSQQVLSRRGDLSNAFEAMVVQVSRRRNSCTFGIGLACLCFRQTPIKHS</sequence>
<gene>
    <name evidence="1" type="ORF">PCAR00345_LOCUS18811</name>
</gene>
<dbReference type="EMBL" id="HBIZ01029564">
    <property type="protein sequence ID" value="CAE0766199.1"/>
    <property type="molecule type" value="Transcribed_RNA"/>
</dbReference>
<evidence type="ECO:0000313" key="1">
    <source>
        <dbReference type="EMBL" id="CAE0766199.1"/>
    </source>
</evidence>
<protein>
    <submittedName>
        <fullName evidence="1">Uncharacterized protein</fullName>
    </submittedName>
</protein>
<reference evidence="1" key="1">
    <citation type="submission" date="2021-01" db="EMBL/GenBank/DDBJ databases">
        <authorList>
            <person name="Corre E."/>
            <person name="Pelletier E."/>
            <person name="Niang G."/>
            <person name="Scheremetjew M."/>
            <person name="Finn R."/>
            <person name="Kale V."/>
            <person name="Holt S."/>
            <person name="Cochrane G."/>
            <person name="Meng A."/>
            <person name="Brown T."/>
            <person name="Cohen L."/>
        </authorList>
    </citation>
    <scope>NUCLEOTIDE SEQUENCE</scope>
    <source>
        <strain evidence="1">CCMP645</strain>
    </source>
</reference>
<name>A0A7S4BHL0_CHRCT</name>
<dbReference type="AlphaFoldDB" id="A0A7S4BHL0"/>
<organism evidence="1">
    <name type="scientific">Chrysotila carterae</name>
    <name type="common">Marine alga</name>
    <name type="synonym">Syracosphaera carterae</name>
    <dbReference type="NCBI Taxonomy" id="13221"/>
    <lineage>
        <taxon>Eukaryota</taxon>
        <taxon>Haptista</taxon>
        <taxon>Haptophyta</taxon>
        <taxon>Prymnesiophyceae</taxon>
        <taxon>Isochrysidales</taxon>
        <taxon>Isochrysidaceae</taxon>
        <taxon>Chrysotila</taxon>
    </lineage>
</organism>
<proteinExistence type="predicted"/>
<accession>A0A7S4BHL0</accession>